<accession>A0A8J2LA23</accession>
<keyword evidence="2" id="KW-0863">Zinc-finger</keyword>
<dbReference type="GO" id="GO:0031624">
    <property type="term" value="F:ubiquitin conjugating enzyme binding"/>
    <property type="evidence" value="ECO:0007669"/>
    <property type="project" value="TreeGrafter"/>
</dbReference>
<dbReference type="PANTHER" id="PTHR45877">
    <property type="entry name" value="E3 UBIQUITIN-PROTEIN LIGASE SIAH2"/>
    <property type="match status" value="1"/>
</dbReference>
<evidence type="ECO:0000313" key="6">
    <source>
        <dbReference type="Proteomes" id="UP000708208"/>
    </source>
</evidence>
<sequence>MSFSQFNSIKPGGKRCYEESNCNSKDDCTPSVSSKRKLSHVLECPVCTSICQPPIYNCIRGHSVCNDCRMKWKHCGLCKSQMTNSRNFIAEEIVETYKFPCEYEEKGCTARLLGRVYEDHVDKCVYGKSIKCHLSHLDNCNQNSMQYSGYLNHLVLHHKVQELLGTNGTFSVLQTLHDYTIRESLVWKGLNFAFNSKMFFPLTFISSDVLHFTMGILGSDCDAKEYQVKIKLKHPLKLQWVQELSAVTVPVYPLHECNKDWLKPRQTAAVSKFNLQKLCLVDETPTGFSLEWLTHYEIIKVPEP</sequence>
<proteinExistence type="predicted"/>
<dbReference type="Pfam" id="PF21362">
    <property type="entry name" value="Sina_RING"/>
    <property type="match status" value="1"/>
</dbReference>
<keyword evidence="1" id="KW-0479">Metal-binding</keyword>
<dbReference type="GO" id="GO:0008270">
    <property type="term" value="F:zinc ion binding"/>
    <property type="evidence" value="ECO:0007669"/>
    <property type="project" value="UniProtKB-KW"/>
</dbReference>
<dbReference type="InterPro" id="IPR049548">
    <property type="entry name" value="Sina-like_RING"/>
</dbReference>
<dbReference type="GO" id="GO:0005737">
    <property type="term" value="C:cytoplasm"/>
    <property type="evidence" value="ECO:0007669"/>
    <property type="project" value="TreeGrafter"/>
</dbReference>
<dbReference type="GO" id="GO:0043161">
    <property type="term" value="P:proteasome-mediated ubiquitin-dependent protein catabolic process"/>
    <property type="evidence" value="ECO:0007669"/>
    <property type="project" value="TreeGrafter"/>
</dbReference>
<evidence type="ECO:0000313" key="5">
    <source>
        <dbReference type="EMBL" id="CAG7827905.1"/>
    </source>
</evidence>
<dbReference type="EMBL" id="CAJVCH010545312">
    <property type="protein sequence ID" value="CAG7827905.1"/>
    <property type="molecule type" value="Genomic_DNA"/>
</dbReference>
<dbReference type="AlphaFoldDB" id="A0A8J2LA23"/>
<comment type="caution">
    <text evidence="5">The sequence shown here is derived from an EMBL/GenBank/DDBJ whole genome shotgun (WGS) entry which is preliminary data.</text>
</comment>
<evidence type="ECO:0000259" key="4">
    <source>
        <dbReference type="Pfam" id="PF21362"/>
    </source>
</evidence>
<dbReference type="OrthoDB" id="10009200at2759"/>
<keyword evidence="3" id="KW-0862">Zinc</keyword>
<dbReference type="Proteomes" id="UP000708208">
    <property type="component" value="Unassembled WGS sequence"/>
</dbReference>
<keyword evidence="6" id="KW-1185">Reference proteome</keyword>
<dbReference type="PANTHER" id="PTHR45877:SF2">
    <property type="entry name" value="E3 UBIQUITIN-PROTEIN LIGASE SINA-RELATED"/>
    <property type="match status" value="1"/>
</dbReference>
<organism evidence="5 6">
    <name type="scientific">Allacma fusca</name>
    <dbReference type="NCBI Taxonomy" id="39272"/>
    <lineage>
        <taxon>Eukaryota</taxon>
        <taxon>Metazoa</taxon>
        <taxon>Ecdysozoa</taxon>
        <taxon>Arthropoda</taxon>
        <taxon>Hexapoda</taxon>
        <taxon>Collembola</taxon>
        <taxon>Symphypleona</taxon>
        <taxon>Sminthuridae</taxon>
        <taxon>Allacma</taxon>
    </lineage>
</organism>
<protein>
    <recommendedName>
        <fullName evidence="4">E3 ubiquitin-protein ligase Sina-like RING finger domain-containing protein</fullName>
    </recommendedName>
</protein>
<gene>
    <name evidence="5" type="ORF">AFUS01_LOCUS37861</name>
</gene>
<name>A0A8J2LA23_9HEXA</name>
<reference evidence="5" key="1">
    <citation type="submission" date="2021-06" db="EMBL/GenBank/DDBJ databases">
        <authorList>
            <person name="Hodson N. C."/>
            <person name="Mongue J. A."/>
            <person name="Jaron S. K."/>
        </authorList>
    </citation>
    <scope>NUCLEOTIDE SEQUENCE</scope>
</reference>
<dbReference type="GO" id="GO:0061630">
    <property type="term" value="F:ubiquitin protein ligase activity"/>
    <property type="evidence" value="ECO:0007669"/>
    <property type="project" value="TreeGrafter"/>
</dbReference>
<dbReference type="InterPro" id="IPR004162">
    <property type="entry name" value="SINA-like_animal"/>
</dbReference>
<evidence type="ECO:0000256" key="2">
    <source>
        <dbReference type="ARBA" id="ARBA00022771"/>
    </source>
</evidence>
<evidence type="ECO:0000256" key="3">
    <source>
        <dbReference type="ARBA" id="ARBA00022833"/>
    </source>
</evidence>
<evidence type="ECO:0000256" key="1">
    <source>
        <dbReference type="ARBA" id="ARBA00022723"/>
    </source>
</evidence>
<feature type="domain" description="E3 ubiquitin-protein ligase Sina-like RING finger" evidence="4">
    <location>
        <begin position="44"/>
        <end position="78"/>
    </location>
</feature>